<evidence type="ECO:0000256" key="1">
    <source>
        <dbReference type="SAM" id="Coils"/>
    </source>
</evidence>
<gene>
    <name evidence="3" type="ORF">N7541_008214</name>
</gene>
<dbReference type="InterPro" id="IPR014751">
    <property type="entry name" value="XRCC4-like_C"/>
</dbReference>
<evidence type="ECO:0000313" key="4">
    <source>
        <dbReference type="Proteomes" id="UP001148299"/>
    </source>
</evidence>
<organism evidence="3 4">
    <name type="scientific">Penicillium brevicompactum</name>
    <dbReference type="NCBI Taxonomy" id="5074"/>
    <lineage>
        <taxon>Eukaryota</taxon>
        <taxon>Fungi</taxon>
        <taxon>Dikarya</taxon>
        <taxon>Ascomycota</taxon>
        <taxon>Pezizomycotina</taxon>
        <taxon>Eurotiomycetes</taxon>
        <taxon>Eurotiomycetidae</taxon>
        <taxon>Eurotiales</taxon>
        <taxon>Aspergillaceae</taxon>
        <taxon>Penicillium</taxon>
    </lineage>
</organism>
<dbReference type="AlphaFoldDB" id="A0A9W9UML3"/>
<proteinExistence type="predicted"/>
<feature type="region of interest" description="Disordered" evidence="2">
    <location>
        <begin position="229"/>
        <end position="360"/>
    </location>
</feature>
<protein>
    <recommendedName>
        <fullName evidence="5">DNA double-strand break repair and VJ recombination XRCC4</fullName>
    </recommendedName>
</protein>
<dbReference type="PANTHER" id="PTHR42067">
    <property type="entry name" value="YALI0C15378P"/>
    <property type="match status" value="1"/>
</dbReference>
<evidence type="ECO:0000256" key="2">
    <source>
        <dbReference type="SAM" id="MobiDB-lite"/>
    </source>
</evidence>
<dbReference type="PANTHER" id="PTHR42067:SF1">
    <property type="entry name" value="MITOTIC APPARATUS PROTEIN P62"/>
    <property type="match status" value="1"/>
</dbReference>
<accession>A0A9W9UML3</accession>
<feature type="compositionally biased region" description="Polar residues" evidence="2">
    <location>
        <begin position="335"/>
        <end position="345"/>
    </location>
</feature>
<feature type="coiled-coil region" evidence="1">
    <location>
        <begin position="148"/>
        <end position="189"/>
    </location>
</feature>
<sequence>MSSPERVLRFERSDETGAFVLIHVSHQGPALLDLTLTATEGESPYVSVVKQARLKDLRAKSYQGSEDEWTGIVAFFLGQSPSSDRPDGVTGLEASASMSGSDQNKTLVITIRKRVQSITQRLGALSLKQDDEQSIELFDWTGISAARANDLEQQVSSLASRHTFAENTIKKLTQQLDELMDAKAHHENQLMANFTHILNEKKLKVRNQQRLLTAATVDPRRISEIQACMPTDNPDVHGSLHPAKRSAGSLSDTDTSDGFERMEIDQSKSGRVAVSGHDTDNERLSTPQSPEEHITSSTDDDSSQELPAQPKRVAQGSETAPPQRVLPFAKRTRDNSQSNVPTALKSNPEADAGETDDDEL</sequence>
<keyword evidence="1" id="KW-0175">Coiled coil</keyword>
<evidence type="ECO:0008006" key="5">
    <source>
        <dbReference type="Google" id="ProtNLM"/>
    </source>
</evidence>
<dbReference type="EMBL" id="JAPZBR010000006">
    <property type="protein sequence ID" value="KAJ5350487.1"/>
    <property type="molecule type" value="Genomic_DNA"/>
</dbReference>
<keyword evidence="4" id="KW-1185">Reference proteome</keyword>
<reference evidence="3" key="1">
    <citation type="submission" date="2022-12" db="EMBL/GenBank/DDBJ databases">
        <authorList>
            <person name="Petersen C."/>
        </authorList>
    </citation>
    <scope>NUCLEOTIDE SEQUENCE</scope>
    <source>
        <strain evidence="3">IBT 35675</strain>
    </source>
</reference>
<name>A0A9W9UML3_PENBR</name>
<reference evidence="3" key="2">
    <citation type="journal article" date="2023" name="IMA Fungus">
        <title>Comparative genomic study of the Penicillium genus elucidates a diverse pangenome and 15 lateral gene transfer events.</title>
        <authorList>
            <person name="Petersen C."/>
            <person name="Sorensen T."/>
            <person name="Nielsen M.R."/>
            <person name="Sondergaard T.E."/>
            <person name="Sorensen J.L."/>
            <person name="Fitzpatrick D.A."/>
            <person name="Frisvad J.C."/>
            <person name="Nielsen K.L."/>
        </authorList>
    </citation>
    <scope>NUCLEOTIDE SEQUENCE</scope>
    <source>
        <strain evidence="3">IBT 35675</strain>
    </source>
</reference>
<dbReference type="SUPFAM" id="SSF58022">
    <property type="entry name" value="XRCC4, C-terminal oligomerization domain"/>
    <property type="match status" value="1"/>
</dbReference>
<feature type="compositionally biased region" description="Basic and acidic residues" evidence="2">
    <location>
        <begin position="258"/>
        <end position="268"/>
    </location>
</feature>
<feature type="compositionally biased region" description="Acidic residues" evidence="2">
    <location>
        <begin position="351"/>
        <end position="360"/>
    </location>
</feature>
<evidence type="ECO:0000313" key="3">
    <source>
        <dbReference type="EMBL" id="KAJ5350487.1"/>
    </source>
</evidence>
<dbReference type="Gene3D" id="1.20.5.370">
    <property type="match status" value="1"/>
</dbReference>
<comment type="caution">
    <text evidence="3">The sequence shown here is derived from an EMBL/GenBank/DDBJ whole genome shotgun (WGS) entry which is preliminary data.</text>
</comment>
<dbReference type="Proteomes" id="UP001148299">
    <property type="component" value="Unassembled WGS sequence"/>
</dbReference>